<keyword evidence="2" id="KW-1133">Transmembrane helix</keyword>
<feature type="region of interest" description="Disordered" evidence="1">
    <location>
        <begin position="158"/>
        <end position="188"/>
    </location>
</feature>
<evidence type="ECO:0000256" key="2">
    <source>
        <dbReference type="SAM" id="Phobius"/>
    </source>
</evidence>
<dbReference type="AlphaFoldDB" id="A0A9Q8WCL3"/>
<feature type="compositionally biased region" description="Gly residues" evidence="1">
    <location>
        <begin position="172"/>
        <end position="184"/>
    </location>
</feature>
<dbReference type="EMBL" id="CP019474">
    <property type="protein sequence ID" value="UQC77827.1"/>
    <property type="molecule type" value="Genomic_DNA"/>
</dbReference>
<name>A0A9Q8WCL3_9PEZI</name>
<evidence type="ECO:0000313" key="4">
    <source>
        <dbReference type="Proteomes" id="UP000830671"/>
    </source>
</evidence>
<proteinExistence type="predicted"/>
<gene>
    <name evidence="3" type="ORF">CLUP02_03298</name>
</gene>
<evidence type="ECO:0000313" key="3">
    <source>
        <dbReference type="EMBL" id="UQC77827.1"/>
    </source>
</evidence>
<keyword evidence="2" id="KW-0472">Membrane</keyword>
<dbReference type="Proteomes" id="UP000830671">
    <property type="component" value="Chromosome 2"/>
</dbReference>
<reference evidence="3" key="1">
    <citation type="journal article" date="2021" name="Mol. Plant Microbe Interact.">
        <title>Complete Genome Sequence of the Plant-Pathogenic Fungus Colletotrichum lupini.</title>
        <authorList>
            <person name="Baroncelli R."/>
            <person name="Pensec F."/>
            <person name="Da Lio D."/>
            <person name="Boufleur T."/>
            <person name="Vicente I."/>
            <person name="Sarrocco S."/>
            <person name="Picot A."/>
            <person name="Baraldi E."/>
            <person name="Sukno S."/>
            <person name="Thon M."/>
            <person name="Le Floch G."/>
        </authorList>
    </citation>
    <scope>NUCLEOTIDE SEQUENCE</scope>
    <source>
        <strain evidence="3">IMI 504893</strain>
    </source>
</reference>
<keyword evidence="2" id="KW-0812">Transmembrane</keyword>
<evidence type="ECO:0008006" key="5">
    <source>
        <dbReference type="Google" id="ProtNLM"/>
    </source>
</evidence>
<keyword evidence="4" id="KW-1185">Reference proteome</keyword>
<organism evidence="3 4">
    <name type="scientific">Colletotrichum lupini</name>
    <dbReference type="NCBI Taxonomy" id="145971"/>
    <lineage>
        <taxon>Eukaryota</taxon>
        <taxon>Fungi</taxon>
        <taxon>Dikarya</taxon>
        <taxon>Ascomycota</taxon>
        <taxon>Pezizomycotina</taxon>
        <taxon>Sordariomycetes</taxon>
        <taxon>Hypocreomycetidae</taxon>
        <taxon>Glomerellales</taxon>
        <taxon>Glomerellaceae</taxon>
        <taxon>Colletotrichum</taxon>
        <taxon>Colletotrichum acutatum species complex</taxon>
    </lineage>
</organism>
<sequence>MGFCFIQADILQKRARESHTQKEAHLLSLEEKGRSAMEGPRPRASEKFLKMTAPTNNTNTTATSSPAATSNPQYQNQQVYESGLEVAEPNAWNRTNNDIHLPEVSPYNHSEAKTTTFPEVADDPLSWHHYHKQNPNLEVSSSPSVASAAPYYYAAAGQQHPPGYHKPPPGSPGYGSGSLDGDGSGKGKKATVCGMRRKVCYVVMGVAIVLVVAAIAVGLGVGLAMKKSENKSSSGNSTTTPATSTANATITCPAADNVTYSSPDAPKRTFRMICGHDFNSADGATDLTSENATTMAACIDLCASKGDDCVGAGWGDYYGNHVCWMKSKLGTMNVSGNWYFAVDVNKTSLRLDDIRGLRHIAIVPNPSQKTTQTDPCGPGGPPAYSWMNAGELDEVWRLTKRLVCAVGCSQTNDGMESELGELRNECKGSHKKKEALCNEIKIGAIGTALEIFMGVSHKQGQRKDHIT</sequence>
<feature type="region of interest" description="Disordered" evidence="1">
    <location>
        <begin position="50"/>
        <end position="73"/>
    </location>
</feature>
<evidence type="ECO:0000256" key="1">
    <source>
        <dbReference type="SAM" id="MobiDB-lite"/>
    </source>
</evidence>
<feature type="transmembrane region" description="Helical" evidence="2">
    <location>
        <begin position="201"/>
        <end position="224"/>
    </location>
</feature>
<dbReference type="RefSeq" id="XP_049139465.1">
    <property type="nucleotide sequence ID" value="XM_049282322.1"/>
</dbReference>
<protein>
    <recommendedName>
        <fullName evidence="5">Apple domain-containing protein</fullName>
    </recommendedName>
</protein>
<accession>A0A9Q8WCL3</accession>
<feature type="compositionally biased region" description="Low complexity" evidence="1">
    <location>
        <begin position="52"/>
        <end position="72"/>
    </location>
</feature>
<dbReference type="KEGG" id="clup:CLUP02_03298"/>
<dbReference type="GeneID" id="73337332"/>